<reference evidence="1" key="2">
    <citation type="submission" date="2022-08" db="UniProtKB">
        <authorList>
            <consortium name="EnsemblMetazoa"/>
        </authorList>
    </citation>
    <scope>IDENTIFICATION</scope>
    <source>
        <strain evidence="1">STECLA/ALBI9_A</strain>
    </source>
</reference>
<accession>A0A182FNU0</accession>
<reference evidence="1 2" key="1">
    <citation type="journal article" date="2017" name="G3 (Bethesda)">
        <title>The Physical Genome Mapping of Anopheles albimanus Corrected Scaffold Misassemblies and Identified Interarm Rearrangements in Genus Anopheles.</title>
        <authorList>
            <person name="Artemov G.N."/>
            <person name="Peery A.N."/>
            <person name="Jiang X."/>
            <person name="Tu Z."/>
            <person name="Stegniy V.N."/>
            <person name="Sharakhova M.V."/>
            <person name="Sharakhov I.V."/>
        </authorList>
    </citation>
    <scope>NUCLEOTIDE SEQUENCE [LARGE SCALE GENOMIC DNA]</scope>
    <source>
        <strain evidence="1 2">ALBI9_A</strain>
    </source>
</reference>
<dbReference type="EnsemblMetazoa" id="AALB008203-RA">
    <property type="protein sequence ID" value="AALB008203-PA"/>
    <property type="gene ID" value="AALB008203"/>
</dbReference>
<proteinExistence type="predicted"/>
<evidence type="ECO:0000313" key="2">
    <source>
        <dbReference type="Proteomes" id="UP000069272"/>
    </source>
</evidence>
<protein>
    <submittedName>
        <fullName evidence="1">Uncharacterized protein</fullName>
    </submittedName>
</protein>
<keyword evidence="2" id="KW-1185">Reference proteome</keyword>
<name>A0A182FNU0_ANOAL</name>
<dbReference type="VEuPathDB" id="VectorBase:AALB008203"/>
<dbReference type="Proteomes" id="UP000069272">
    <property type="component" value="Chromosome 2R"/>
</dbReference>
<evidence type="ECO:0000313" key="1">
    <source>
        <dbReference type="EnsemblMetazoa" id="AALB008203-PA"/>
    </source>
</evidence>
<organism evidence="1 2">
    <name type="scientific">Anopheles albimanus</name>
    <name type="common">New world malaria mosquito</name>
    <dbReference type="NCBI Taxonomy" id="7167"/>
    <lineage>
        <taxon>Eukaryota</taxon>
        <taxon>Metazoa</taxon>
        <taxon>Ecdysozoa</taxon>
        <taxon>Arthropoda</taxon>
        <taxon>Hexapoda</taxon>
        <taxon>Insecta</taxon>
        <taxon>Pterygota</taxon>
        <taxon>Neoptera</taxon>
        <taxon>Endopterygota</taxon>
        <taxon>Diptera</taxon>
        <taxon>Nematocera</taxon>
        <taxon>Culicoidea</taxon>
        <taxon>Culicidae</taxon>
        <taxon>Anophelinae</taxon>
        <taxon>Anopheles</taxon>
    </lineage>
</organism>
<dbReference type="AlphaFoldDB" id="A0A182FNU0"/>
<sequence length="98" mass="11151">MSETDRILLNSNCGYRYGPEWVSYNGGAEIVLTRNNDWLELIHCIPLTITEQSKDWADSTMFVCWCGLGKYFQCPGEGKANWFVLLLAGTDYKVGYVL</sequence>